<keyword evidence="1" id="KW-0472">Membrane</keyword>
<protein>
    <submittedName>
        <fullName evidence="2">Uncharacterized protein</fullName>
    </submittedName>
</protein>
<dbReference type="EMBL" id="BK032645">
    <property type="protein sequence ID" value="DAF52993.1"/>
    <property type="molecule type" value="Genomic_DNA"/>
</dbReference>
<evidence type="ECO:0000313" key="2">
    <source>
        <dbReference type="EMBL" id="DAF52993.1"/>
    </source>
</evidence>
<accession>A0A8S5SPR8</accession>
<reference evidence="2" key="1">
    <citation type="journal article" date="2021" name="Proc. Natl. Acad. Sci. U.S.A.">
        <title>A Catalog of Tens of Thousands of Viruses from Human Metagenomes Reveals Hidden Associations with Chronic Diseases.</title>
        <authorList>
            <person name="Tisza M.J."/>
            <person name="Buck C.B."/>
        </authorList>
    </citation>
    <scope>NUCLEOTIDE SEQUENCE</scope>
    <source>
        <strain evidence="2">CtPjm15</strain>
    </source>
</reference>
<evidence type="ECO:0000256" key="1">
    <source>
        <dbReference type="SAM" id="Phobius"/>
    </source>
</evidence>
<keyword evidence="1" id="KW-1133">Transmembrane helix</keyword>
<keyword evidence="1" id="KW-0812">Transmembrane</keyword>
<organism evidence="2">
    <name type="scientific">Phage sp. ctPjm15</name>
    <dbReference type="NCBI Taxonomy" id="2828006"/>
    <lineage>
        <taxon>Viruses</taxon>
    </lineage>
</organism>
<sequence length="43" mass="4425">MASLTITIISCTGISSPRATLAVIAVIIAVIVSITCIVSYLVF</sequence>
<name>A0A8S5SPR8_9VIRU</name>
<proteinExistence type="predicted"/>
<feature type="transmembrane region" description="Helical" evidence="1">
    <location>
        <begin position="21"/>
        <end position="42"/>
    </location>
</feature>